<dbReference type="AlphaFoldDB" id="A0A0C4DYR1"/>
<protein>
    <submittedName>
        <fullName evidence="1 2">Uncharacterized protein</fullName>
    </submittedName>
</protein>
<evidence type="ECO:0000313" key="1">
    <source>
        <dbReference type="EMBL" id="KLU86169.1"/>
    </source>
</evidence>
<accession>A0A0C4DYR1</accession>
<proteinExistence type="predicted"/>
<dbReference type="VEuPathDB" id="FungiDB:MAPG_05187"/>
<organism evidence="2 3">
    <name type="scientific">Magnaporthiopsis poae (strain ATCC 64411 / 73-15)</name>
    <name type="common">Kentucky bluegrass fungus</name>
    <name type="synonym">Magnaporthe poae</name>
    <dbReference type="NCBI Taxonomy" id="644358"/>
    <lineage>
        <taxon>Eukaryota</taxon>
        <taxon>Fungi</taxon>
        <taxon>Dikarya</taxon>
        <taxon>Ascomycota</taxon>
        <taxon>Pezizomycotina</taxon>
        <taxon>Sordariomycetes</taxon>
        <taxon>Sordariomycetidae</taxon>
        <taxon>Magnaporthales</taxon>
        <taxon>Magnaporthaceae</taxon>
        <taxon>Magnaporthiopsis</taxon>
    </lineage>
</organism>
<sequence>MAHPMDPLQCPTQSARRKALPGFDAPPIIATQALFSAPPLFSLALPTYPGTHHPRYKHLVGMRWVKTRVAESCHQKPPLIYAAHIRQSSPTSDPWRRGETQARRKPWAALCDFPCVVVSRYIAFTFFFMCLSRLSISTCTPCPANTISAQTRAGRRFLEPKDGEPWGRAAPLPSSSARSRLNCHPRHPRCCLNVCSSILDEAGEEEGVSLATAKCCFTGSSIRRRQRRLPLLCYPKSLSYFHLLLVIFAPSLHPFVTTSTNRLATQTISIHVTSSAAPITSLNAAKPSSFGE</sequence>
<reference evidence="1" key="3">
    <citation type="submission" date="2011-03" db="EMBL/GenBank/DDBJ databases">
        <title>Annotation of Magnaporthe poae ATCC 64411.</title>
        <authorList>
            <person name="Ma L.-J."/>
            <person name="Dead R."/>
            <person name="Young S.K."/>
            <person name="Zeng Q."/>
            <person name="Gargeya S."/>
            <person name="Fitzgerald M."/>
            <person name="Haas B."/>
            <person name="Abouelleil A."/>
            <person name="Alvarado L."/>
            <person name="Arachchi H.M."/>
            <person name="Berlin A."/>
            <person name="Brown A."/>
            <person name="Chapman S.B."/>
            <person name="Chen Z."/>
            <person name="Dunbar C."/>
            <person name="Freedman E."/>
            <person name="Gearin G."/>
            <person name="Gellesch M."/>
            <person name="Goldberg J."/>
            <person name="Griggs A."/>
            <person name="Gujja S."/>
            <person name="Heiman D."/>
            <person name="Howarth C."/>
            <person name="Larson L."/>
            <person name="Lui A."/>
            <person name="MacDonald P.J.P."/>
            <person name="Mehta T."/>
            <person name="Montmayeur A."/>
            <person name="Murphy C."/>
            <person name="Neiman D."/>
            <person name="Pearson M."/>
            <person name="Priest M."/>
            <person name="Roberts A."/>
            <person name="Saif S."/>
            <person name="Shea T."/>
            <person name="Shenoy N."/>
            <person name="Sisk P."/>
            <person name="Stolte C."/>
            <person name="Sykes S."/>
            <person name="Yandava C."/>
            <person name="Wortman J."/>
            <person name="Nusbaum C."/>
            <person name="Birren B."/>
        </authorList>
    </citation>
    <scope>NUCLEOTIDE SEQUENCE</scope>
    <source>
        <strain evidence="1">ATCC 64411</strain>
    </source>
</reference>
<evidence type="ECO:0000313" key="2">
    <source>
        <dbReference type="EnsemblFungi" id="MAPG_05187T0"/>
    </source>
</evidence>
<dbReference type="EMBL" id="ADBL01001223">
    <property type="status" value="NOT_ANNOTATED_CDS"/>
    <property type="molecule type" value="Genomic_DNA"/>
</dbReference>
<reference evidence="3" key="2">
    <citation type="submission" date="2010-05" db="EMBL/GenBank/DDBJ databases">
        <title>The genome sequence of Magnaporthe poae strain ATCC 64411.</title>
        <authorList>
            <person name="Ma L.-J."/>
            <person name="Dead R."/>
            <person name="Young S."/>
            <person name="Zeng Q."/>
            <person name="Koehrsen M."/>
            <person name="Alvarado L."/>
            <person name="Berlin A."/>
            <person name="Chapman S.B."/>
            <person name="Chen Z."/>
            <person name="Freedman E."/>
            <person name="Gellesch M."/>
            <person name="Goldberg J."/>
            <person name="Griggs A."/>
            <person name="Gujja S."/>
            <person name="Heilman E.R."/>
            <person name="Heiman D."/>
            <person name="Hepburn T."/>
            <person name="Howarth C."/>
            <person name="Jen D."/>
            <person name="Larson L."/>
            <person name="Mehta T."/>
            <person name="Neiman D."/>
            <person name="Pearson M."/>
            <person name="Roberts A."/>
            <person name="Saif S."/>
            <person name="Shea T."/>
            <person name="Shenoy N."/>
            <person name="Sisk P."/>
            <person name="Stolte C."/>
            <person name="Sykes S."/>
            <person name="Walk T."/>
            <person name="White J."/>
            <person name="Yandava C."/>
            <person name="Haas B."/>
            <person name="Nusbaum C."/>
            <person name="Birren B."/>
        </authorList>
    </citation>
    <scope>NUCLEOTIDE SEQUENCE [LARGE SCALE GENOMIC DNA]</scope>
    <source>
        <strain evidence="3">ATCC 64411 / 73-15</strain>
    </source>
</reference>
<dbReference type="EnsemblFungi" id="MAPG_05187T0">
    <property type="protein sequence ID" value="MAPG_05187T0"/>
    <property type="gene ID" value="MAPG_05187"/>
</dbReference>
<keyword evidence="3" id="KW-1185">Reference proteome</keyword>
<reference evidence="2" key="5">
    <citation type="submission" date="2015-06" db="UniProtKB">
        <authorList>
            <consortium name="EnsemblFungi"/>
        </authorList>
    </citation>
    <scope>IDENTIFICATION</scope>
    <source>
        <strain evidence="2">ATCC 64411</strain>
    </source>
</reference>
<name>A0A0C4DYR1_MAGP6</name>
<gene>
    <name evidence="1" type="ORF">MAPG_05187</name>
</gene>
<dbReference type="EMBL" id="GL876969">
    <property type="protein sequence ID" value="KLU86169.1"/>
    <property type="molecule type" value="Genomic_DNA"/>
</dbReference>
<reference evidence="2" key="4">
    <citation type="journal article" date="2015" name="G3 (Bethesda)">
        <title>Genome sequences of three phytopathogenic species of the Magnaporthaceae family of fungi.</title>
        <authorList>
            <person name="Okagaki L.H."/>
            <person name="Nunes C.C."/>
            <person name="Sailsbery J."/>
            <person name="Clay B."/>
            <person name="Brown D."/>
            <person name="John T."/>
            <person name="Oh Y."/>
            <person name="Young N."/>
            <person name="Fitzgerald M."/>
            <person name="Haas B.J."/>
            <person name="Zeng Q."/>
            <person name="Young S."/>
            <person name="Adiconis X."/>
            <person name="Fan L."/>
            <person name="Levin J.Z."/>
            <person name="Mitchell T.K."/>
            <person name="Okubara P.A."/>
            <person name="Farman M.L."/>
            <person name="Kohn L.M."/>
            <person name="Birren B."/>
            <person name="Ma L.-J."/>
            <person name="Dean R.A."/>
        </authorList>
    </citation>
    <scope>NUCLEOTIDE SEQUENCE</scope>
    <source>
        <strain evidence="2">ATCC 64411 / 73-15</strain>
    </source>
</reference>
<dbReference type="Proteomes" id="UP000011715">
    <property type="component" value="Unassembled WGS sequence"/>
</dbReference>
<reference evidence="1" key="1">
    <citation type="submission" date="2010-05" db="EMBL/GenBank/DDBJ databases">
        <title>The Genome Sequence of Magnaporthe poae strain ATCC 64411.</title>
        <authorList>
            <consortium name="The Broad Institute Genome Sequencing Platform"/>
            <consortium name="Broad Institute Genome Sequencing Center for Infectious Disease"/>
            <person name="Ma L.-J."/>
            <person name="Dead R."/>
            <person name="Young S."/>
            <person name="Zeng Q."/>
            <person name="Koehrsen M."/>
            <person name="Alvarado L."/>
            <person name="Berlin A."/>
            <person name="Chapman S.B."/>
            <person name="Chen Z."/>
            <person name="Freedman E."/>
            <person name="Gellesch M."/>
            <person name="Goldberg J."/>
            <person name="Griggs A."/>
            <person name="Gujja S."/>
            <person name="Heilman E.R."/>
            <person name="Heiman D."/>
            <person name="Hepburn T."/>
            <person name="Howarth C."/>
            <person name="Jen D."/>
            <person name="Larson L."/>
            <person name="Mehta T."/>
            <person name="Neiman D."/>
            <person name="Pearson M."/>
            <person name="Roberts A."/>
            <person name="Saif S."/>
            <person name="Shea T."/>
            <person name="Shenoy N."/>
            <person name="Sisk P."/>
            <person name="Stolte C."/>
            <person name="Sykes S."/>
            <person name="Walk T."/>
            <person name="White J."/>
            <person name="Yandava C."/>
            <person name="Haas B."/>
            <person name="Nusbaum C."/>
            <person name="Birren B."/>
        </authorList>
    </citation>
    <scope>NUCLEOTIDE SEQUENCE</scope>
    <source>
        <strain evidence="1">ATCC 64411</strain>
    </source>
</reference>
<evidence type="ECO:0000313" key="3">
    <source>
        <dbReference type="Proteomes" id="UP000011715"/>
    </source>
</evidence>